<evidence type="ECO:0000313" key="2">
    <source>
        <dbReference type="Proteomes" id="UP001165101"/>
    </source>
</evidence>
<dbReference type="EMBL" id="BSXV01000331">
    <property type="protein sequence ID" value="GME88641.1"/>
    <property type="molecule type" value="Genomic_DNA"/>
</dbReference>
<dbReference type="Proteomes" id="UP001165101">
    <property type="component" value="Unassembled WGS sequence"/>
</dbReference>
<organism evidence="1 2">
    <name type="scientific">Candida boidinii</name>
    <name type="common">Yeast</name>
    <dbReference type="NCBI Taxonomy" id="5477"/>
    <lineage>
        <taxon>Eukaryota</taxon>
        <taxon>Fungi</taxon>
        <taxon>Dikarya</taxon>
        <taxon>Ascomycota</taxon>
        <taxon>Saccharomycotina</taxon>
        <taxon>Pichiomycetes</taxon>
        <taxon>Pichiales</taxon>
        <taxon>Pichiaceae</taxon>
        <taxon>Ogataea</taxon>
        <taxon>Ogataea/Candida clade</taxon>
    </lineage>
</organism>
<evidence type="ECO:0000313" key="1">
    <source>
        <dbReference type="EMBL" id="GME88641.1"/>
    </source>
</evidence>
<comment type="caution">
    <text evidence="1">The sequence shown here is derived from an EMBL/GenBank/DDBJ whole genome shotgun (WGS) entry which is preliminary data.</text>
</comment>
<sequence length="199" mass="22722">MRVSTTTPRTVYRLISSVAKRNISYTARSTTTIAASVIKSKNFKAQPPILSQLKTQQLQQVRFNSITTSTDGTDIPDSVLNLSLDDYHVHADETLELMYNDLDEFFVDRDLPHEVEENENNYTQSGILTITLKGVGEYFINKQPPNKQIWLSSPISGPKRFDYLDGEWTCLRDNTKLKDIIQDEVAENVDSSFEFTETF</sequence>
<reference evidence="1" key="1">
    <citation type="submission" date="2023-04" db="EMBL/GenBank/DDBJ databases">
        <title>Candida boidinii NBRC 1967.</title>
        <authorList>
            <person name="Ichikawa N."/>
            <person name="Sato H."/>
            <person name="Tonouchi N."/>
        </authorList>
    </citation>
    <scope>NUCLEOTIDE SEQUENCE</scope>
    <source>
        <strain evidence="1">NBRC 1967</strain>
    </source>
</reference>
<name>A0ACB5TI29_CANBO</name>
<gene>
    <name evidence="1" type="ORF">Cboi01_000100700</name>
</gene>
<keyword evidence="2" id="KW-1185">Reference proteome</keyword>
<protein>
    <submittedName>
        <fullName evidence="1">Unnamed protein product</fullName>
    </submittedName>
</protein>
<accession>A0ACB5TI29</accession>
<proteinExistence type="predicted"/>